<protein>
    <submittedName>
        <fullName evidence="1">Uncharacterized protein</fullName>
    </submittedName>
</protein>
<keyword evidence="2" id="KW-1185">Reference proteome</keyword>
<comment type="caution">
    <text evidence="1">The sequence shown here is derived from an EMBL/GenBank/DDBJ whole genome shotgun (WGS) entry which is preliminary data.</text>
</comment>
<dbReference type="AlphaFoldDB" id="A0AAD7AJN8"/>
<organism evidence="1 2">
    <name type="scientific">Mycena albidolilacea</name>
    <dbReference type="NCBI Taxonomy" id="1033008"/>
    <lineage>
        <taxon>Eukaryota</taxon>
        <taxon>Fungi</taxon>
        <taxon>Dikarya</taxon>
        <taxon>Basidiomycota</taxon>
        <taxon>Agaricomycotina</taxon>
        <taxon>Agaricomycetes</taxon>
        <taxon>Agaricomycetidae</taxon>
        <taxon>Agaricales</taxon>
        <taxon>Marasmiineae</taxon>
        <taxon>Mycenaceae</taxon>
        <taxon>Mycena</taxon>
    </lineage>
</organism>
<reference evidence="1" key="1">
    <citation type="submission" date="2023-03" db="EMBL/GenBank/DDBJ databases">
        <title>Massive genome expansion in bonnet fungi (Mycena s.s.) driven by repeated elements and novel gene families across ecological guilds.</title>
        <authorList>
            <consortium name="Lawrence Berkeley National Laboratory"/>
            <person name="Harder C.B."/>
            <person name="Miyauchi S."/>
            <person name="Viragh M."/>
            <person name="Kuo A."/>
            <person name="Thoen E."/>
            <person name="Andreopoulos B."/>
            <person name="Lu D."/>
            <person name="Skrede I."/>
            <person name="Drula E."/>
            <person name="Henrissat B."/>
            <person name="Morin E."/>
            <person name="Kohler A."/>
            <person name="Barry K."/>
            <person name="LaButti K."/>
            <person name="Morin E."/>
            <person name="Salamov A."/>
            <person name="Lipzen A."/>
            <person name="Mereny Z."/>
            <person name="Hegedus B."/>
            <person name="Baldrian P."/>
            <person name="Stursova M."/>
            <person name="Weitz H."/>
            <person name="Taylor A."/>
            <person name="Grigoriev I.V."/>
            <person name="Nagy L.G."/>
            <person name="Martin F."/>
            <person name="Kauserud H."/>
        </authorList>
    </citation>
    <scope>NUCLEOTIDE SEQUENCE</scope>
    <source>
        <strain evidence="1">CBHHK002</strain>
    </source>
</reference>
<accession>A0AAD7AJN8</accession>
<proteinExistence type="predicted"/>
<dbReference type="Proteomes" id="UP001218218">
    <property type="component" value="Unassembled WGS sequence"/>
</dbReference>
<gene>
    <name evidence="1" type="ORF">DFH08DRAFT_360325</name>
</gene>
<name>A0AAD7AJN8_9AGAR</name>
<evidence type="ECO:0000313" key="2">
    <source>
        <dbReference type="Proteomes" id="UP001218218"/>
    </source>
</evidence>
<dbReference type="EMBL" id="JARIHO010000005">
    <property type="protein sequence ID" value="KAJ7360853.1"/>
    <property type="molecule type" value="Genomic_DNA"/>
</dbReference>
<evidence type="ECO:0000313" key="1">
    <source>
        <dbReference type="EMBL" id="KAJ7360853.1"/>
    </source>
</evidence>
<sequence length="226" mass="25330">MFRDASQRILLRSLTLKTNVKETHILLEESPHFASYITRLVIERDATSIKSQYRSVEQVLSKLTNVRYCIMMGTFASQQNPTFTSTLLDFLAREPLRELTVISGDAVPPAIILHLITAAPIITFALASLRKDPIMLSDENTGPQPPRVEDLSYQWNGKLYGRALRLLAQPQFKSYTSTLRRLFISFFPDTNTGVKLLLATAPQLEHLHLEGLGSLMNPPALPAPLS</sequence>